<dbReference type="Proteomes" id="UP001151287">
    <property type="component" value="Unassembled WGS sequence"/>
</dbReference>
<feature type="domain" description="Beta-lactamase class A catalytic" evidence="7">
    <location>
        <begin position="50"/>
        <end position="259"/>
    </location>
</feature>
<accession>A0A9P9Z9P7</accession>
<dbReference type="EMBL" id="JAMQYH010000029">
    <property type="protein sequence ID" value="KAJ1684643.1"/>
    <property type="molecule type" value="Genomic_DNA"/>
</dbReference>
<comment type="caution">
    <text evidence="8">The sequence shown here is derived from an EMBL/GenBank/DDBJ whole genome shotgun (WGS) entry which is preliminary data.</text>
</comment>
<dbReference type="PROSITE" id="PS00146">
    <property type="entry name" value="BETA_LACTAMASE_A"/>
    <property type="match status" value="1"/>
</dbReference>
<feature type="chain" id="PRO_5040217846" description="beta-lactamase" evidence="6">
    <location>
        <begin position="22"/>
        <end position="286"/>
    </location>
</feature>
<dbReference type="AlphaFoldDB" id="A0A9P9Z9P7"/>
<dbReference type="GO" id="GO:0046677">
    <property type="term" value="P:response to antibiotic"/>
    <property type="evidence" value="ECO:0007669"/>
    <property type="project" value="UniProtKB-KW"/>
</dbReference>
<dbReference type="PANTHER" id="PTHR35333">
    <property type="entry name" value="BETA-LACTAMASE"/>
    <property type="match status" value="1"/>
</dbReference>
<dbReference type="OrthoDB" id="408695at2759"/>
<keyword evidence="9" id="KW-1185">Reference proteome</keyword>
<dbReference type="PRINTS" id="PR00118">
    <property type="entry name" value="BLACTAMASEA"/>
</dbReference>
<keyword evidence="6" id="KW-0732">Signal</keyword>
<evidence type="ECO:0000256" key="3">
    <source>
        <dbReference type="ARBA" id="ARBA00022801"/>
    </source>
</evidence>
<evidence type="ECO:0000256" key="2">
    <source>
        <dbReference type="ARBA" id="ARBA00012865"/>
    </source>
</evidence>
<dbReference type="EC" id="3.5.2.6" evidence="2"/>
<organism evidence="8 9">
    <name type="scientific">Rhynchospora breviuscula</name>
    <dbReference type="NCBI Taxonomy" id="2022672"/>
    <lineage>
        <taxon>Eukaryota</taxon>
        <taxon>Viridiplantae</taxon>
        <taxon>Streptophyta</taxon>
        <taxon>Embryophyta</taxon>
        <taxon>Tracheophyta</taxon>
        <taxon>Spermatophyta</taxon>
        <taxon>Magnoliopsida</taxon>
        <taxon>Liliopsida</taxon>
        <taxon>Poales</taxon>
        <taxon>Cyperaceae</taxon>
        <taxon>Cyperoideae</taxon>
        <taxon>Rhynchosporeae</taxon>
        <taxon>Rhynchospora</taxon>
    </lineage>
</organism>
<dbReference type="InterPro" id="IPR000871">
    <property type="entry name" value="Beta-lactam_class-A"/>
</dbReference>
<evidence type="ECO:0000259" key="7">
    <source>
        <dbReference type="Pfam" id="PF13354"/>
    </source>
</evidence>
<dbReference type="PANTHER" id="PTHR35333:SF3">
    <property type="entry name" value="BETA-LACTAMASE-TYPE TRANSPEPTIDASE FOLD CONTAINING PROTEIN"/>
    <property type="match status" value="1"/>
</dbReference>
<proteinExistence type="inferred from homology"/>
<feature type="signal peptide" evidence="6">
    <location>
        <begin position="1"/>
        <end position="21"/>
    </location>
</feature>
<name>A0A9P9Z9P7_9POAL</name>
<protein>
    <recommendedName>
        <fullName evidence="2">beta-lactamase</fullName>
        <ecNumber evidence="2">3.5.2.6</ecNumber>
    </recommendedName>
    <alternativeName>
        <fullName evidence="5">Penicillinase</fullName>
    </alternativeName>
</protein>
<dbReference type="InterPro" id="IPR045155">
    <property type="entry name" value="Beta-lactam_cat"/>
</dbReference>
<keyword evidence="4" id="KW-0046">Antibiotic resistance</keyword>
<dbReference type="GO" id="GO:0008800">
    <property type="term" value="F:beta-lactamase activity"/>
    <property type="evidence" value="ECO:0007669"/>
    <property type="project" value="UniProtKB-EC"/>
</dbReference>
<comment type="similarity">
    <text evidence="1">Belongs to the class-A beta-lactamase family.</text>
</comment>
<dbReference type="SUPFAM" id="SSF56601">
    <property type="entry name" value="beta-lactamase/transpeptidase-like"/>
    <property type="match status" value="1"/>
</dbReference>
<evidence type="ECO:0000256" key="4">
    <source>
        <dbReference type="ARBA" id="ARBA00023251"/>
    </source>
</evidence>
<dbReference type="Gene3D" id="3.40.710.10">
    <property type="entry name" value="DD-peptidase/beta-lactamase superfamily"/>
    <property type="match status" value="1"/>
</dbReference>
<reference evidence="8" key="1">
    <citation type="journal article" date="2022" name="Cell">
        <title>Repeat-based holocentromeres influence genome architecture and karyotype evolution.</title>
        <authorList>
            <person name="Hofstatter P.G."/>
            <person name="Thangavel G."/>
            <person name="Lux T."/>
            <person name="Neumann P."/>
            <person name="Vondrak T."/>
            <person name="Novak P."/>
            <person name="Zhang M."/>
            <person name="Costa L."/>
            <person name="Castellani M."/>
            <person name="Scott A."/>
            <person name="Toegelov H."/>
            <person name="Fuchs J."/>
            <person name="Mata-Sucre Y."/>
            <person name="Dias Y."/>
            <person name="Vanzela A.L.L."/>
            <person name="Huettel B."/>
            <person name="Almeida C.C.S."/>
            <person name="Simkova H."/>
            <person name="Souza G."/>
            <person name="Pedrosa-Harand A."/>
            <person name="Macas J."/>
            <person name="Mayer K.F.X."/>
            <person name="Houben A."/>
            <person name="Marques A."/>
        </authorList>
    </citation>
    <scope>NUCLEOTIDE SEQUENCE</scope>
    <source>
        <strain evidence="8">RhyBre1mFocal</strain>
    </source>
</reference>
<evidence type="ECO:0000256" key="5">
    <source>
        <dbReference type="ARBA" id="ARBA00030171"/>
    </source>
</evidence>
<dbReference type="InterPro" id="IPR012338">
    <property type="entry name" value="Beta-lactam/transpept-like"/>
</dbReference>
<dbReference type="NCBIfam" id="NF033103">
    <property type="entry name" value="bla_class_A"/>
    <property type="match status" value="1"/>
</dbReference>
<keyword evidence="3" id="KW-0378">Hydrolase</keyword>
<evidence type="ECO:0000256" key="6">
    <source>
        <dbReference type="SAM" id="SignalP"/>
    </source>
</evidence>
<dbReference type="InterPro" id="IPR006311">
    <property type="entry name" value="TAT_signal"/>
</dbReference>
<evidence type="ECO:0000313" key="9">
    <source>
        <dbReference type="Proteomes" id="UP001151287"/>
    </source>
</evidence>
<evidence type="ECO:0000313" key="8">
    <source>
        <dbReference type="EMBL" id="KAJ1684643.1"/>
    </source>
</evidence>
<dbReference type="GO" id="GO:0030655">
    <property type="term" value="P:beta-lactam antibiotic catabolic process"/>
    <property type="evidence" value="ECO:0007669"/>
    <property type="project" value="InterPro"/>
</dbReference>
<gene>
    <name evidence="8" type="ORF">LUZ63_020398</name>
</gene>
<dbReference type="InterPro" id="IPR023650">
    <property type="entry name" value="Beta-lactam_class-A_AS"/>
</dbReference>
<dbReference type="PROSITE" id="PS51318">
    <property type="entry name" value="TAT"/>
    <property type="match status" value="1"/>
</dbReference>
<sequence length="286" mass="30253">MGPTTRRTALLGTASVAGALAAGLTGSTASAATYDDPAELEAAYDVTLGLWAERLGSGRRVAHRPDRRFPLLSTFKVLAAAAVLRSGADLDEVVRYDDSDVVDNSPVTGARRRVSYADAIDAALRYSDNTAGNIMLARIGGPAGLTRFLRGLGDRTTRLDRTEPTLNEALPGDERDTTTPRAVAATYARLLLGDGLGTRDRYLLRAVMQGSTTSVTKLRSQLPAGWWAADKTGGGAYATQNDVGVLFTPAGERIVFAVMSRTDDPDRSGDPQLMVDAGRLLAARLG</sequence>
<evidence type="ECO:0000256" key="1">
    <source>
        <dbReference type="ARBA" id="ARBA00009009"/>
    </source>
</evidence>
<dbReference type="Pfam" id="PF13354">
    <property type="entry name" value="Beta-lactamase2"/>
    <property type="match status" value="1"/>
</dbReference>